<keyword evidence="5 10" id="KW-0812">Transmembrane</keyword>
<name>A0AAJ1V374_9LACT</name>
<proteinExistence type="inferred from homology"/>
<dbReference type="RefSeq" id="WP_070608988.1">
    <property type="nucleotide sequence ID" value="NZ_JASOOE010000006.1"/>
</dbReference>
<dbReference type="InterPro" id="IPR003849">
    <property type="entry name" value="Preprotein_translocase_YajC"/>
</dbReference>
<dbReference type="SMART" id="SM01323">
    <property type="entry name" value="YajC"/>
    <property type="match status" value="1"/>
</dbReference>
<keyword evidence="6" id="KW-0653">Protein transport</keyword>
<keyword evidence="9 10" id="KW-0472">Membrane</keyword>
<organism evidence="11 12">
    <name type="scientific">Facklamia hominis</name>
    <dbReference type="NCBI Taxonomy" id="178214"/>
    <lineage>
        <taxon>Bacteria</taxon>
        <taxon>Bacillati</taxon>
        <taxon>Bacillota</taxon>
        <taxon>Bacilli</taxon>
        <taxon>Lactobacillales</taxon>
        <taxon>Aerococcaceae</taxon>
        <taxon>Facklamia</taxon>
    </lineage>
</organism>
<dbReference type="GO" id="GO:0015031">
    <property type="term" value="P:protein transport"/>
    <property type="evidence" value="ECO:0007669"/>
    <property type="project" value="UniProtKB-KW"/>
</dbReference>
<dbReference type="Pfam" id="PF02699">
    <property type="entry name" value="YajC"/>
    <property type="match status" value="1"/>
</dbReference>
<dbReference type="NCBIfam" id="TIGR00739">
    <property type="entry name" value="yajC"/>
    <property type="match status" value="1"/>
</dbReference>
<evidence type="ECO:0000256" key="1">
    <source>
        <dbReference type="ARBA" id="ARBA00004162"/>
    </source>
</evidence>
<evidence type="ECO:0000256" key="6">
    <source>
        <dbReference type="ARBA" id="ARBA00022927"/>
    </source>
</evidence>
<keyword evidence="7 10" id="KW-1133">Transmembrane helix</keyword>
<evidence type="ECO:0000313" key="11">
    <source>
        <dbReference type="EMBL" id="MDK7187116.1"/>
    </source>
</evidence>
<accession>A0AAJ1V374</accession>
<gene>
    <name evidence="11" type="primary">yajC</name>
    <name evidence="11" type="ORF">QP433_03890</name>
</gene>
<evidence type="ECO:0000256" key="3">
    <source>
        <dbReference type="ARBA" id="ARBA00022448"/>
    </source>
</evidence>
<dbReference type="GO" id="GO:0005886">
    <property type="term" value="C:plasma membrane"/>
    <property type="evidence" value="ECO:0007669"/>
    <property type="project" value="UniProtKB-SubCell"/>
</dbReference>
<sequence>MEFLVSLMPLIVMFALFYFMLIRPQKKVANQKKQLLDALEAGDGVVTIGGLHAIVDEVDHQEGIVVLDCEGVYLTYELNAIANVKKSVKTDKTSVEDLAPQEVVEEEIVVDPDVSES</sequence>
<feature type="transmembrane region" description="Helical" evidence="10">
    <location>
        <begin position="6"/>
        <end position="22"/>
    </location>
</feature>
<dbReference type="PANTHER" id="PTHR33909">
    <property type="entry name" value="SEC TRANSLOCON ACCESSORY COMPLEX SUBUNIT YAJC"/>
    <property type="match status" value="1"/>
</dbReference>
<dbReference type="Proteomes" id="UP001229251">
    <property type="component" value="Unassembled WGS sequence"/>
</dbReference>
<comment type="subcellular location">
    <subcellularLocation>
        <location evidence="1">Cell membrane</location>
        <topology evidence="1">Single-pass membrane protein</topology>
    </subcellularLocation>
</comment>
<evidence type="ECO:0000256" key="4">
    <source>
        <dbReference type="ARBA" id="ARBA00022475"/>
    </source>
</evidence>
<reference evidence="11" key="1">
    <citation type="submission" date="2023-05" db="EMBL/GenBank/DDBJ databases">
        <title>Cataloging the Phylogenetic Diversity of Human Bladder Bacteria.</title>
        <authorList>
            <person name="Du J."/>
        </authorList>
    </citation>
    <scope>NUCLEOTIDE SEQUENCE</scope>
    <source>
        <strain evidence="11">UMB1231</strain>
    </source>
</reference>
<comment type="caution">
    <text evidence="11">The sequence shown here is derived from an EMBL/GenBank/DDBJ whole genome shotgun (WGS) entry which is preliminary data.</text>
</comment>
<dbReference type="AlphaFoldDB" id="A0AAJ1V374"/>
<dbReference type="PANTHER" id="PTHR33909:SF1">
    <property type="entry name" value="SEC TRANSLOCON ACCESSORY COMPLEX SUBUNIT YAJC"/>
    <property type="match status" value="1"/>
</dbReference>
<comment type="similarity">
    <text evidence="2">Belongs to the YajC family.</text>
</comment>
<evidence type="ECO:0000313" key="12">
    <source>
        <dbReference type="Proteomes" id="UP001229251"/>
    </source>
</evidence>
<dbReference type="EMBL" id="JASOOE010000006">
    <property type="protein sequence ID" value="MDK7187116.1"/>
    <property type="molecule type" value="Genomic_DNA"/>
</dbReference>
<keyword evidence="4" id="KW-1003">Cell membrane</keyword>
<dbReference type="PRINTS" id="PR01853">
    <property type="entry name" value="YAJCTRNLCASE"/>
</dbReference>
<evidence type="ECO:0000256" key="7">
    <source>
        <dbReference type="ARBA" id="ARBA00022989"/>
    </source>
</evidence>
<evidence type="ECO:0000256" key="9">
    <source>
        <dbReference type="ARBA" id="ARBA00023136"/>
    </source>
</evidence>
<evidence type="ECO:0000256" key="8">
    <source>
        <dbReference type="ARBA" id="ARBA00023010"/>
    </source>
</evidence>
<protein>
    <submittedName>
        <fullName evidence="11">Preprotein translocase subunit YajC</fullName>
    </submittedName>
</protein>
<keyword evidence="8" id="KW-0811">Translocation</keyword>
<keyword evidence="3" id="KW-0813">Transport</keyword>
<evidence type="ECO:0000256" key="2">
    <source>
        <dbReference type="ARBA" id="ARBA00006742"/>
    </source>
</evidence>
<evidence type="ECO:0000256" key="10">
    <source>
        <dbReference type="SAM" id="Phobius"/>
    </source>
</evidence>
<evidence type="ECO:0000256" key="5">
    <source>
        <dbReference type="ARBA" id="ARBA00022692"/>
    </source>
</evidence>